<keyword evidence="5 6" id="KW-0472">Membrane</keyword>
<accession>I7K0J2</accession>
<feature type="domain" description="ABC3 transporter permease C-terminal" evidence="7">
    <location>
        <begin position="338"/>
        <end position="453"/>
    </location>
</feature>
<feature type="transmembrane region" description="Helical" evidence="6">
    <location>
        <begin position="830"/>
        <end position="849"/>
    </location>
</feature>
<protein>
    <submittedName>
        <fullName evidence="8">ABC superfamily ATP binding cassette transporter, membrane protein</fullName>
    </submittedName>
</protein>
<name>I7K0J2_9LACO</name>
<feature type="transmembrane region" description="Helical" evidence="6">
    <location>
        <begin position="504"/>
        <end position="524"/>
    </location>
</feature>
<sequence>MKQRAVWRDTWRTIAKSQGRFWSLLLLLMVASFALTGLKITGSDMRATARNFYQKTNLADLMVNSNYGFDKNDRTLIKRLQGIAKVEWGYFQDTTINHSDQPIRIYSLTKDISKNQIVSGRLPKRKDEIALSYLLEDKYHLGQTLKLNQHNLLAVKRVKVVGFIRSSEHTNRLEIGATNVGDGQLAGVAVIPSKSFSSKYYLIGRIKLKQSQGFDPYSERYSDLVATKQKELTNLLDKRANRKQQKLEAQITNGEIKLKQAQRQLKQQESFARFDPQIKKHLQVAKERLMQQATVLKTSKLQAKKLGKPQFTVNDRNQDSGYTTYHSNSQKIDLIATVFPAFLFAIAALVSWNAMTRFVEEERLNIGAMKAIGYSNFAISKKFVFYGLATTVPGVTLGTLIGSYYLPQKIFTAYAINSTMTGFITKFPWDAFMIALVIALICTCGAAIIQLRVTFRSKPAALLLPKPPTHGSRILLERITPLWKRLSFNRKVTLRNLFRYKSRMLMTIFGVAGCTGLLVMGFGINDSLKGISQRQFANIVNYDLLTVNQNHPSKDAKNKLNNLLKSSQVKRTSKIRFETLSKKVKSDPAKQQISLLVAEPQTLKKYFRLYNDRSHQALALSNQGVIISEKLAKLLQAKTGSWISLQKDGKSYRMKVAGIAEMYLGHYLFMTPQQYRQIFKTEFQVNSRLVSLKQHQSKYVHQFATKVLATDAIKGVNISSDNRSMIDNMIASLNQVMILLILIAGSLAVVVLYNLTNTNVEERMRELSTLKVLGFFDKEVTLYIYRETIILSIIGIVVGYGWGKWLHFYIIDNLPPTNALFDPNTYWSNYVLSALIPLIITLILAVIVYRKIKTVDMLDALQSVE</sequence>
<evidence type="ECO:0000256" key="5">
    <source>
        <dbReference type="ARBA" id="ARBA00023136"/>
    </source>
</evidence>
<keyword evidence="3 6" id="KW-0812">Transmembrane</keyword>
<evidence type="ECO:0000256" key="3">
    <source>
        <dbReference type="ARBA" id="ARBA00022692"/>
    </source>
</evidence>
<evidence type="ECO:0000313" key="9">
    <source>
        <dbReference type="Proteomes" id="UP000009326"/>
    </source>
</evidence>
<evidence type="ECO:0000256" key="6">
    <source>
        <dbReference type="SAM" id="Phobius"/>
    </source>
</evidence>
<proteinExistence type="predicted"/>
<dbReference type="RefSeq" id="WP_008472995.1">
    <property type="nucleotide sequence ID" value="NZ_AYZO01000033.1"/>
</dbReference>
<dbReference type="PANTHER" id="PTHR30287">
    <property type="entry name" value="MEMBRANE COMPONENT OF PREDICTED ABC SUPERFAMILY METABOLITE UPTAKE TRANSPORTER"/>
    <property type="match status" value="1"/>
</dbReference>
<dbReference type="InterPro" id="IPR038766">
    <property type="entry name" value="Membrane_comp_ABC_pdt"/>
</dbReference>
<feature type="transmembrane region" description="Helical" evidence="6">
    <location>
        <begin position="427"/>
        <end position="449"/>
    </location>
</feature>
<dbReference type="Pfam" id="PF02687">
    <property type="entry name" value="FtsX"/>
    <property type="match status" value="2"/>
</dbReference>
<keyword evidence="4 6" id="KW-1133">Transmembrane helix</keyword>
<dbReference type="InterPro" id="IPR003838">
    <property type="entry name" value="ABC3_permease_C"/>
</dbReference>
<dbReference type="PANTHER" id="PTHR30287:SF1">
    <property type="entry name" value="INNER MEMBRANE PROTEIN"/>
    <property type="match status" value="1"/>
</dbReference>
<feature type="transmembrane region" description="Helical" evidence="6">
    <location>
        <begin position="383"/>
        <end position="407"/>
    </location>
</feature>
<keyword evidence="2" id="KW-1003">Cell membrane</keyword>
<dbReference type="AlphaFoldDB" id="I7K0J2"/>
<feature type="domain" description="ABC3 transporter permease C-terminal" evidence="7">
    <location>
        <begin position="739"/>
        <end position="854"/>
    </location>
</feature>
<feature type="transmembrane region" description="Helical" evidence="6">
    <location>
        <begin position="21"/>
        <end position="40"/>
    </location>
</feature>
<evidence type="ECO:0000313" key="8">
    <source>
        <dbReference type="EMBL" id="CCI86915.1"/>
    </source>
</evidence>
<reference evidence="8 9" key="1">
    <citation type="submission" date="2012-06" db="EMBL/GenBank/DDBJ databases">
        <title>Draft genome sequence of Lactobacillus gigeriorum CRBIP 24.85T, isolated from chicken crop.</title>
        <authorList>
            <person name="Cousin S."/>
            <person name="Ma L."/>
            <person name="Creno S."/>
            <person name="Clermont D."/>
            <person name="Loux V."/>
            <person name="Bizet C."/>
            <person name="Bouchier C."/>
        </authorList>
    </citation>
    <scope>NUCLEOTIDE SEQUENCE [LARGE SCALE GENOMIC DNA]</scope>
    <source>
        <strain evidence="9">CRBIP 24.85T</strain>
    </source>
</reference>
<dbReference type="GO" id="GO:0005886">
    <property type="term" value="C:plasma membrane"/>
    <property type="evidence" value="ECO:0007669"/>
    <property type="project" value="UniProtKB-SubCell"/>
</dbReference>
<dbReference type="STRING" id="1423751.FC38_GL001187"/>
<feature type="transmembrane region" description="Helical" evidence="6">
    <location>
        <begin position="788"/>
        <end position="810"/>
    </location>
</feature>
<dbReference type="OrthoDB" id="5137249at2"/>
<evidence type="ECO:0000256" key="4">
    <source>
        <dbReference type="ARBA" id="ARBA00022989"/>
    </source>
</evidence>
<feature type="transmembrane region" description="Helical" evidence="6">
    <location>
        <begin position="736"/>
        <end position="755"/>
    </location>
</feature>
<comment type="subcellular location">
    <subcellularLocation>
        <location evidence="1">Cell membrane</location>
        <topology evidence="1">Multi-pass membrane protein</topology>
    </subcellularLocation>
</comment>
<evidence type="ECO:0000259" key="7">
    <source>
        <dbReference type="Pfam" id="PF02687"/>
    </source>
</evidence>
<organism evidence="8 9">
    <name type="scientific">Lactobacillus gigeriorum DSM 23908 = CRBIP 24.85</name>
    <dbReference type="NCBI Taxonomy" id="1423751"/>
    <lineage>
        <taxon>Bacteria</taxon>
        <taxon>Bacillati</taxon>
        <taxon>Bacillota</taxon>
        <taxon>Bacilli</taxon>
        <taxon>Lactobacillales</taxon>
        <taxon>Lactobacillaceae</taxon>
        <taxon>Lactobacillus</taxon>
    </lineage>
</organism>
<evidence type="ECO:0000256" key="2">
    <source>
        <dbReference type="ARBA" id="ARBA00022475"/>
    </source>
</evidence>
<dbReference type="EMBL" id="CAKC01000041">
    <property type="protein sequence ID" value="CCI86915.1"/>
    <property type="molecule type" value="Genomic_DNA"/>
</dbReference>
<dbReference type="Proteomes" id="UP000009326">
    <property type="component" value="Unassembled WGS sequence"/>
</dbReference>
<evidence type="ECO:0000256" key="1">
    <source>
        <dbReference type="ARBA" id="ARBA00004651"/>
    </source>
</evidence>
<feature type="transmembrane region" description="Helical" evidence="6">
    <location>
        <begin position="334"/>
        <end position="355"/>
    </location>
</feature>
<comment type="caution">
    <text evidence="8">The sequence shown here is derived from an EMBL/GenBank/DDBJ whole genome shotgun (WGS) entry which is preliminary data.</text>
</comment>
<gene>
    <name evidence="8" type="ORF">BN52_10070</name>
</gene>